<evidence type="ECO:0000313" key="1">
    <source>
        <dbReference type="EMBL" id="QUE54941.1"/>
    </source>
</evidence>
<accession>A0ABX7YM85</accession>
<keyword evidence="2" id="KW-1185">Reference proteome</keyword>
<dbReference type="EMBL" id="CP073084">
    <property type="protein sequence ID" value="QUE54941.1"/>
    <property type="molecule type" value="Genomic_DNA"/>
</dbReference>
<dbReference type="Proteomes" id="UP000677616">
    <property type="component" value="Chromosome"/>
</dbReference>
<sequence>MAQDQQKRLIELYEKGILTKEEARACFLELEESPDFLFVEEKTKMTFTLPSLKVFSSSKLKQDYVFSDVESLFMSLSEGRVSFMKGKTDQVQLRLVYPQQVEETLLPQIYVENKGLHFASPLPCQLTVILPDQWMAVLELEVGRADVKLDYLPFEDISLRSTTDKKQQDIRIASLGQFPQHLTIQLSQAPIHLHVPKEQGVKGRIEGAEGSVSVNRKKKSSPYLCEKDGNNLLYLQIRTDKSPCTVKGVKDVTRIL</sequence>
<reference evidence="1 2" key="1">
    <citation type="submission" date="2021-04" db="EMBL/GenBank/DDBJ databases">
        <title>Complete genome sequence of a novel Streptococcus species.</title>
        <authorList>
            <person name="Teng J.L.L."/>
        </authorList>
    </citation>
    <scope>NUCLEOTIDE SEQUENCE [LARGE SCALE GENOMIC DNA]</scope>
    <source>
        <strain evidence="1 2">HKU75</strain>
    </source>
</reference>
<dbReference type="RefSeq" id="WP_212572203.1">
    <property type="nucleotide sequence ID" value="NZ_CP073084.1"/>
</dbReference>
<protein>
    <recommendedName>
        <fullName evidence="3">DUF1707 domain-containing protein</fullName>
    </recommendedName>
</protein>
<gene>
    <name evidence="1" type="ORF">INT76_03395</name>
</gene>
<name>A0ABX7YM85_9STRE</name>
<organism evidence="1 2">
    <name type="scientific">Streptococcus oriscaviae</name>
    <dbReference type="NCBI Taxonomy" id="2781599"/>
    <lineage>
        <taxon>Bacteria</taxon>
        <taxon>Bacillati</taxon>
        <taxon>Bacillota</taxon>
        <taxon>Bacilli</taxon>
        <taxon>Lactobacillales</taxon>
        <taxon>Streptococcaceae</taxon>
        <taxon>Streptococcus</taxon>
    </lineage>
</organism>
<evidence type="ECO:0008006" key="3">
    <source>
        <dbReference type="Google" id="ProtNLM"/>
    </source>
</evidence>
<evidence type="ECO:0000313" key="2">
    <source>
        <dbReference type="Proteomes" id="UP000677616"/>
    </source>
</evidence>
<proteinExistence type="predicted"/>